<evidence type="ECO:0000313" key="4">
    <source>
        <dbReference type="Proteomes" id="UP001165541"/>
    </source>
</evidence>
<dbReference type="RefSeq" id="WP_251780042.1">
    <property type="nucleotide sequence ID" value="NZ_JAMKFE010000012.1"/>
</dbReference>
<feature type="region of interest" description="Disordered" evidence="1">
    <location>
        <begin position="83"/>
        <end position="111"/>
    </location>
</feature>
<evidence type="ECO:0008006" key="5">
    <source>
        <dbReference type="Google" id="ProtNLM"/>
    </source>
</evidence>
<reference evidence="3" key="1">
    <citation type="submission" date="2022-05" db="EMBL/GenBank/DDBJ databases">
        <title>Schlegelella sp. nov., isolated from mangrove soil.</title>
        <authorList>
            <person name="Liu Y."/>
            <person name="Ge X."/>
            <person name="Liu W."/>
        </authorList>
    </citation>
    <scope>NUCLEOTIDE SEQUENCE</scope>
    <source>
        <strain evidence="3">S2-27</strain>
    </source>
</reference>
<protein>
    <recommendedName>
        <fullName evidence="5">Type II secretion system protein GspC N-terminal domain-containing protein</fullName>
    </recommendedName>
</protein>
<dbReference type="Proteomes" id="UP001165541">
    <property type="component" value="Unassembled WGS sequence"/>
</dbReference>
<sequence length="189" mass="19857">MNRRLVFLLMALAGLIALNLFDPPGEEVEAAVVNATQARTRAAPGPVERSRPGEVPADSAMAAEVPRPLLKEPMGDPFGASVTARAPEPPPRVEIARPPVPTAPAPPPPPLRPPFAAIGYWEEDGAPTLFFNGATTFKARVGDALPGGFKLTQASPTGYQLLHEVTGQVLTGQVGESRSPTPPTLARHP</sequence>
<name>A0ABT0YS33_9BURK</name>
<evidence type="ECO:0000256" key="1">
    <source>
        <dbReference type="SAM" id="MobiDB-lite"/>
    </source>
</evidence>
<feature type="compositionally biased region" description="Pro residues" evidence="1">
    <location>
        <begin position="87"/>
        <end position="111"/>
    </location>
</feature>
<keyword evidence="4" id="KW-1185">Reference proteome</keyword>
<dbReference type="EMBL" id="JAMKFE010000012">
    <property type="protein sequence ID" value="MCM5681563.1"/>
    <property type="molecule type" value="Genomic_DNA"/>
</dbReference>
<accession>A0ABT0YS33</accession>
<evidence type="ECO:0000313" key="3">
    <source>
        <dbReference type="EMBL" id="MCM5681563.1"/>
    </source>
</evidence>
<evidence type="ECO:0000256" key="2">
    <source>
        <dbReference type="SAM" id="SignalP"/>
    </source>
</evidence>
<gene>
    <name evidence="3" type="ORF">M8A51_18720</name>
</gene>
<organism evidence="3 4">
    <name type="scientific">Caldimonas mangrovi</name>
    <dbReference type="NCBI Taxonomy" id="2944811"/>
    <lineage>
        <taxon>Bacteria</taxon>
        <taxon>Pseudomonadati</taxon>
        <taxon>Pseudomonadota</taxon>
        <taxon>Betaproteobacteria</taxon>
        <taxon>Burkholderiales</taxon>
        <taxon>Sphaerotilaceae</taxon>
        <taxon>Caldimonas</taxon>
    </lineage>
</organism>
<feature type="chain" id="PRO_5045877871" description="Type II secretion system protein GspC N-terminal domain-containing protein" evidence="2">
    <location>
        <begin position="23"/>
        <end position="189"/>
    </location>
</feature>
<keyword evidence="2" id="KW-0732">Signal</keyword>
<feature type="signal peptide" evidence="2">
    <location>
        <begin position="1"/>
        <end position="22"/>
    </location>
</feature>
<comment type="caution">
    <text evidence="3">The sequence shown here is derived from an EMBL/GenBank/DDBJ whole genome shotgun (WGS) entry which is preliminary data.</text>
</comment>
<proteinExistence type="predicted"/>
<feature type="region of interest" description="Disordered" evidence="1">
    <location>
        <begin position="40"/>
        <end position="60"/>
    </location>
</feature>